<sequence length="508" mass="57173">MLAAAYRHVCRHSNTHRALLKCFTVSGCARSLSSTRFDPTIREFVSRLAQKQPSFPVASKDVHVLSQPSEFYQNLLNIIRRARRRIFLSSLYIGFSETELVGALDDALRRNPGLHLYLNLDYNRSTRPGPTSPILALLPLLRNHEHRVHISLFKSPKLSGMTAKIIPPRFNEGWGTWHAKIYGSDDDVMISGANLNKAYFSNRQDRYLHFSAQPALADYCFSFLRTVSSFSYRVLANSATDEPVFHWEDTTTLPWQIQSKAERALSQFQMKHLLSSVSQQSSKEQANASDILIFPVIQAGQFDVREEEHTLTMLFDHLASREHRIDQQPVMNLTSGYFGLSKQYQDLILKSNVGCSITAASPKANGFYGSGGLSGLIPEGYTLLEQRFMRAVKAASRPSPSNIAGSHNVNLREWERDGWTYHAKGIWLSPSVDTPPVLTLFGSTNLNSRSANLDTELSFVMVTSSGSLRQKLQEEIQALHRWTVPWRGGERKVRCRTKAIVGLVGGML</sequence>
<comment type="function">
    <text evidence="10">Functions in the biosynthesis of the anionic phospholipids phosphatidylglycerol and cardiolipin.</text>
</comment>
<evidence type="ECO:0000256" key="5">
    <source>
        <dbReference type="ARBA" id="ARBA00022737"/>
    </source>
</evidence>
<dbReference type="AlphaFoldDB" id="A0A1B7N9N3"/>
<keyword evidence="5" id="KW-0677">Repeat</keyword>
<reference evidence="12 13" key="1">
    <citation type="submission" date="2016-06" db="EMBL/GenBank/DDBJ databases">
        <title>Comparative genomics of the ectomycorrhizal sister species Rhizopogon vinicolor and Rhizopogon vesiculosus (Basidiomycota: Boletales) reveals a divergence of the mating type B locus.</title>
        <authorList>
            <consortium name="DOE Joint Genome Institute"/>
            <person name="Mujic A.B."/>
            <person name="Kuo A."/>
            <person name="Tritt A."/>
            <person name="Lipzen A."/>
            <person name="Chen C."/>
            <person name="Johnson J."/>
            <person name="Sharma A."/>
            <person name="Barry K."/>
            <person name="Grigoriev I.V."/>
            <person name="Spatafora J.W."/>
        </authorList>
    </citation>
    <scope>NUCLEOTIDE SEQUENCE [LARGE SCALE GENOMIC DNA]</scope>
    <source>
        <strain evidence="12 13">AM-OR11-026</strain>
    </source>
</reference>
<evidence type="ECO:0000313" key="13">
    <source>
        <dbReference type="Proteomes" id="UP000092154"/>
    </source>
</evidence>
<proteinExistence type="inferred from homology"/>
<evidence type="ECO:0000256" key="2">
    <source>
        <dbReference type="ARBA" id="ARBA00010682"/>
    </source>
</evidence>
<evidence type="ECO:0000313" key="12">
    <source>
        <dbReference type="EMBL" id="OAX41555.1"/>
    </source>
</evidence>
<name>A0A1B7N9N3_9AGAM</name>
<keyword evidence="10" id="KW-0547">Nucleotide-binding</keyword>
<evidence type="ECO:0000256" key="9">
    <source>
        <dbReference type="ARBA" id="ARBA00048586"/>
    </source>
</evidence>
<evidence type="ECO:0000256" key="3">
    <source>
        <dbReference type="ARBA" id="ARBA00022516"/>
    </source>
</evidence>
<comment type="subcellular location">
    <subcellularLocation>
        <location evidence="10">Mitochondrion</location>
    </subcellularLocation>
</comment>
<evidence type="ECO:0000256" key="6">
    <source>
        <dbReference type="ARBA" id="ARBA00023098"/>
    </source>
</evidence>
<keyword evidence="10" id="KW-0496">Mitochondrion</keyword>
<dbReference type="InterPro" id="IPR016270">
    <property type="entry name" value="PGS1"/>
</dbReference>
<dbReference type="GO" id="GO:0005739">
    <property type="term" value="C:mitochondrion"/>
    <property type="evidence" value="ECO:0007669"/>
    <property type="project" value="UniProtKB-SubCell"/>
</dbReference>
<dbReference type="InterPro" id="IPR001736">
    <property type="entry name" value="PLipase_D/transphosphatidylase"/>
</dbReference>
<feature type="domain" description="PLD phosphodiesterase" evidence="11">
    <location>
        <begin position="173"/>
        <end position="199"/>
    </location>
</feature>
<dbReference type="GO" id="GO:0032049">
    <property type="term" value="P:cardiolipin biosynthetic process"/>
    <property type="evidence" value="ECO:0007669"/>
    <property type="project" value="InterPro"/>
</dbReference>
<dbReference type="CDD" id="cd09137">
    <property type="entry name" value="PLDc_PGS1_euk_2"/>
    <property type="match status" value="1"/>
</dbReference>
<gene>
    <name evidence="12" type="ORF">K503DRAFT_835820</name>
</gene>
<keyword evidence="4 10" id="KW-0808">Transferase</keyword>
<keyword evidence="10" id="KW-0067">ATP-binding</keyword>
<dbReference type="PANTHER" id="PTHR12586">
    <property type="entry name" value="CDP-DIACYLGLYCEROL--SERINE O-PHOSPHATIDYLTRANSFERASE"/>
    <property type="match status" value="1"/>
</dbReference>
<evidence type="ECO:0000256" key="8">
    <source>
        <dbReference type="ARBA" id="ARBA00023264"/>
    </source>
</evidence>
<keyword evidence="13" id="KW-1185">Reference proteome</keyword>
<dbReference type="SMART" id="SM00155">
    <property type="entry name" value="PLDc"/>
    <property type="match status" value="2"/>
</dbReference>
<keyword evidence="6 10" id="KW-0443">Lipid metabolism</keyword>
<feature type="domain" description="PLD phosphodiesterase" evidence="11">
    <location>
        <begin position="417"/>
        <end position="450"/>
    </location>
</feature>
<dbReference type="PANTHER" id="PTHR12586:SF1">
    <property type="entry name" value="CDP-DIACYLGLYCEROL--GLYCEROL-3-PHOSPHATE 3-PHOSPHATIDYLTRANSFERASE, MITOCHONDRIAL"/>
    <property type="match status" value="1"/>
</dbReference>
<dbReference type="Proteomes" id="UP000092154">
    <property type="component" value="Unassembled WGS sequence"/>
</dbReference>
<dbReference type="UniPathway" id="UPA00084">
    <property type="reaction ID" value="UER00503"/>
</dbReference>
<dbReference type="SUPFAM" id="SSF56024">
    <property type="entry name" value="Phospholipase D/nuclease"/>
    <property type="match status" value="1"/>
</dbReference>
<organism evidence="12 13">
    <name type="scientific">Rhizopogon vinicolor AM-OR11-026</name>
    <dbReference type="NCBI Taxonomy" id="1314800"/>
    <lineage>
        <taxon>Eukaryota</taxon>
        <taxon>Fungi</taxon>
        <taxon>Dikarya</taxon>
        <taxon>Basidiomycota</taxon>
        <taxon>Agaricomycotina</taxon>
        <taxon>Agaricomycetes</taxon>
        <taxon>Agaricomycetidae</taxon>
        <taxon>Boletales</taxon>
        <taxon>Suillineae</taxon>
        <taxon>Rhizopogonaceae</taxon>
        <taxon>Rhizopogon</taxon>
    </lineage>
</organism>
<keyword evidence="3 10" id="KW-0444">Lipid biosynthesis</keyword>
<comment type="similarity">
    <text evidence="2 10">Belongs to the CDP-alcohol phosphatidyltransferase class-II family.</text>
</comment>
<evidence type="ECO:0000256" key="7">
    <source>
        <dbReference type="ARBA" id="ARBA00023209"/>
    </source>
</evidence>
<comment type="catalytic activity">
    <reaction evidence="9 10">
        <text>a CDP-1,2-diacyl-sn-glycerol + sn-glycerol 3-phosphate = a 1,2-diacyl-sn-glycero-3-phospho-(1'-sn-glycero-3'-phosphate) + CMP + H(+)</text>
        <dbReference type="Rhea" id="RHEA:12593"/>
        <dbReference type="ChEBI" id="CHEBI:15378"/>
        <dbReference type="ChEBI" id="CHEBI:57597"/>
        <dbReference type="ChEBI" id="CHEBI:58332"/>
        <dbReference type="ChEBI" id="CHEBI:60110"/>
        <dbReference type="ChEBI" id="CHEBI:60377"/>
        <dbReference type="EC" id="2.7.8.5"/>
    </reaction>
</comment>
<dbReference type="CDD" id="cd09135">
    <property type="entry name" value="PLDc_PGS1_euk_1"/>
    <property type="match status" value="1"/>
</dbReference>
<accession>A0A1B7N9N3</accession>
<dbReference type="PIRSF" id="PIRSF000850">
    <property type="entry name" value="Phospholipase_D_PSS"/>
    <property type="match status" value="1"/>
</dbReference>
<evidence type="ECO:0000259" key="11">
    <source>
        <dbReference type="SMART" id="SM00155"/>
    </source>
</evidence>
<dbReference type="InParanoid" id="A0A1B7N9N3"/>
<protein>
    <recommendedName>
        <fullName evidence="10">CDP-diacylglycerol--glycerol-3-phosphate 3-phosphatidyltransferase</fullName>
        <ecNumber evidence="10">2.7.8.5</ecNumber>
    </recommendedName>
</protein>
<dbReference type="GO" id="GO:0008444">
    <property type="term" value="F:CDP-diacylglycerol-glycerol-3-phosphate 3-phosphatidyltransferase activity"/>
    <property type="evidence" value="ECO:0007669"/>
    <property type="project" value="UniProtKB-EC"/>
</dbReference>
<dbReference type="EMBL" id="KV448177">
    <property type="protein sequence ID" value="OAX41555.1"/>
    <property type="molecule type" value="Genomic_DNA"/>
</dbReference>
<keyword evidence="8 10" id="KW-1208">Phospholipid metabolism</keyword>
<dbReference type="FunCoup" id="A0A1B7N9N3">
    <property type="interactions" value="626"/>
</dbReference>
<dbReference type="EC" id="2.7.8.5" evidence="10"/>
<dbReference type="STRING" id="1314800.A0A1B7N9N3"/>
<comment type="pathway">
    <text evidence="1 10">Phospholipid metabolism; phosphatidylglycerol biosynthesis; phosphatidylglycerol from CDP-diacylglycerol: step 1/2.</text>
</comment>
<dbReference type="Gene3D" id="3.30.870.10">
    <property type="entry name" value="Endonuclease Chain A"/>
    <property type="match status" value="2"/>
</dbReference>
<dbReference type="OrthoDB" id="10250191at2759"/>
<dbReference type="GO" id="GO:0005524">
    <property type="term" value="F:ATP binding"/>
    <property type="evidence" value="ECO:0007669"/>
    <property type="project" value="UniProtKB-KW"/>
</dbReference>
<keyword evidence="7 10" id="KW-0594">Phospholipid biosynthesis</keyword>
<evidence type="ECO:0000256" key="4">
    <source>
        <dbReference type="ARBA" id="ARBA00022679"/>
    </source>
</evidence>
<evidence type="ECO:0000256" key="1">
    <source>
        <dbReference type="ARBA" id="ARBA00005042"/>
    </source>
</evidence>
<evidence type="ECO:0000256" key="10">
    <source>
        <dbReference type="RuleBase" id="RU365024"/>
    </source>
</evidence>